<feature type="region of interest" description="Disordered" evidence="1">
    <location>
        <begin position="1"/>
        <end position="95"/>
    </location>
</feature>
<dbReference type="Proteomes" id="UP001431429">
    <property type="component" value="Unassembled WGS sequence"/>
</dbReference>
<reference evidence="2" key="1">
    <citation type="submission" date="2022-06" db="EMBL/GenBank/DDBJ databases">
        <title>Genome public.</title>
        <authorList>
            <person name="Sun Q."/>
        </authorList>
    </citation>
    <scope>NUCLEOTIDE SEQUENCE</scope>
    <source>
        <strain evidence="2">CWNU-1</strain>
    </source>
</reference>
<dbReference type="EMBL" id="JAMQAW010000028">
    <property type="protein sequence ID" value="MCM2390973.1"/>
    <property type="molecule type" value="Genomic_DNA"/>
</dbReference>
<sequence>MTDQIKPPPRRRSAGRVLGGAKKVQSPAPPPTAELTREQLAAEQSAQVDTGASTPPASSEVVPEPVQPAEAPVEPREAVTPVEHSGGGLPSPVATATYEGRPAEIIVHTEPPVPVADSNPFPASTGSENGKMPSEGMESESIRWAQGTGRPQGIPTAEAVLNQRHIARESLDISAPVQLRLKKRLKRLALDNDLDHLPLSDVVTVLLDEALSAHGF</sequence>
<evidence type="ECO:0000256" key="1">
    <source>
        <dbReference type="SAM" id="MobiDB-lite"/>
    </source>
</evidence>
<protein>
    <submittedName>
        <fullName evidence="2">Uncharacterized protein</fullName>
    </submittedName>
</protein>
<dbReference type="RefSeq" id="WP_250921313.1">
    <property type="nucleotide sequence ID" value="NZ_JAMQAW010000028.1"/>
</dbReference>
<accession>A0ABT0UQV0</accession>
<comment type="caution">
    <text evidence="2">The sequence shown here is derived from an EMBL/GenBank/DDBJ whole genome shotgun (WGS) entry which is preliminary data.</text>
</comment>
<evidence type="ECO:0000313" key="3">
    <source>
        <dbReference type="Proteomes" id="UP001431429"/>
    </source>
</evidence>
<organism evidence="2 3">
    <name type="scientific">Streptomyces albipurpureus</name>
    <dbReference type="NCBI Taxonomy" id="2897419"/>
    <lineage>
        <taxon>Bacteria</taxon>
        <taxon>Bacillati</taxon>
        <taxon>Actinomycetota</taxon>
        <taxon>Actinomycetes</taxon>
        <taxon>Kitasatosporales</taxon>
        <taxon>Streptomycetaceae</taxon>
        <taxon>Streptomyces</taxon>
    </lineage>
</organism>
<proteinExistence type="predicted"/>
<gene>
    <name evidence="2" type="ORF">NBG84_22215</name>
</gene>
<keyword evidence="3" id="KW-1185">Reference proteome</keyword>
<feature type="compositionally biased region" description="Polar residues" evidence="1">
    <location>
        <begin position="42"/>
        <end position="51"/>
    </location>
</feature>
<feature type="region of interest" description="Disordered" evidence="1">
    <location>
        <begin position="111"/>
        <end position="139"/>
    </location>
</feature>
<feature type="compositionally biased region" description="Low complexity" evidence="1">
    <location>
        <begin position="52"/>
        <end position="83"/>
    </location>
</feature>
<name>A0ABT0UQV0_9ACTN</name>
<evidence type="ECO:0000313" key="2">
    <source>
        <dbReference type="EMBL" id="MCM2390973.1"/>
    </source>
</evidence>